<dbReference type="EMBL" id="JBHTIS010000078">
    <property type="protein sequence ID" value="MFD1044570.1"/>
    <property type="molecule type" value="Genomic_DNA"/>
</dbReference>
<dbReference type="Proteomes" id="UP001597045">
    <property type="component" value="Unassembled WGS sequence"/>
</dbReference>
<protein>
    <recommendedName>
        <fullName evidence="3">Alpha/beta hydrolase</fullName>
    </recommendedName>
</protein>
<dbReference type="SUPFAM" id="SSF53474">
    <property type="entry name" value="alpha/beta-Hydrolases"/>
    <property type="match status" value="1"/>
</dbReference>
<name>A0ABW3M3T3_9PSEU</name>
<comment type="caution">
    <text evidence="1">The sequence shown here is derived from an EMBL/GenBank/DDBJ whole genome shotgun (WGS) entry which is preliminary data.</text>
</comment>
<evidence type="ECO:0000313" key="2">
    <source>
        <dbReference type="Proteomes" id="UP001597045"/>
    </source>
</evidence>
<sequence length="270" mass="29684">MTSIVGVHGIHHDMPEYDPVTAAAKIGETWSVNLAKGMGVHVPVKMAYYAPHLRRATSQAANDDPQSLDDEAREMLAAWDAEYREHLQVPQGAATVVPRQLISGMARLGGFASAPFHLFAMGMMREVPAYLRGGPQRQAAREEVAKTIQNANASVVLAHSLGSVVAYEALWAWPDITVDLLVTFGSPLGIRGFVFDRLVPKPVEVGLRPPGVRRWVNIADKGDVCAVPRWLRRSFEVDEDVEDTIHKFAFHKAARYLAAPAMTKTVERAL</sequence>
<reference evidence="2" key="1">
    <citation type="journal article" date="2019" name="Int. J. Syst. Evol. Microbiol.">
        <title>The Global Catalogue of Microorganisms (GCM) 10K type strain sequencing project: providing services to taxonomists for standard genome sequencing and annotation.</title>
        <authorList>
            <consortium name="The Broad Institute Genomics Platform"/>
            <consortium name="The Broad Institute Genome Sequencing Center for Infectious Disease"/>
            <person name="Wu L."/>
            <person name="Ma J."/>
        </authorList>
    </citation>
    <scope>NUCLEOTIDE SEQUENCE [LARGE SCALE GENOMIC DNA]</scope>
    <source>
        <strain evidence="2">JCM 31486</strain>
    </source>
</reference>
<evidence type="ECO:0000313" key="1">
    <source>
        <dbReference type="EMBL" id="MFD1044570.1"/>
    </source>
</evidence>
<accession>A0ABW3M3T3</accession>
<evidence type="ECO:0008006" key="3">
    <source>
        <dbReference type="Google" id="ProtNLM"/>
    </source>
</evidence>
<gene>
    <name evidence="1" type="ORF">ACFQ1S_02660</name>
</gene>
<keyword evidence="2" id="KW-1185">Reference proteome</keyword>
<dbReference type="InterPro" id="IPR029058">
    <property type="entry name" value="AB_hydrolase_fold"/>
</dbReference>
<proteinExistence type="predicted"/>
<organism evidence="1 2">
    <name type="scientific">Kibdelosporangium lantanae</name>
    <dbReference type="NCBI Taxonomy" id="1497396"/>
    <lineage>
        <taxon>Bacteria</taxon>
        <taxon>Bacillati</taxon>
        <taxon>Actinomycetota</taxon>
        <taxon>Actinomycetes</taxon>
        <taxon>Pseudonocardiales</taxon>
        <taxon>Pseudonocardiaceae</taxon>
        <taxon>Kibdelosporangium</taxon>
    </lineage>
</organism>